<evidence type="ECO:0000259" key="11">
    <source>
        <dbReference type="PROSITE" id="PS51755"/>
    </source>
</evidence>
<dbReference type="GO" id="GO:0000156">
    <property type="term" value="F:phosphorelay response regulator activity"/>
    <property type="evidence" value="ECO:0007669"/>
    <property type="project" value="TreeGrafter"/>
</dbReference>
<dbReference type="InterPro" id="IPR011006">
    <property type="entry name" value="CheY-like_superfamily"/>
</dbReference>
<dbReference type="InterPro" id="IPR001867">
    <property type="entry name" value="OmpR/PhoB-type_DNA-bd"/>
</dbReference>
<dbReference type="CDD" id="cd00383">
    <property type="entry name" value="trans_reg_C"/>
    <property type="match status" value="1"/>
</dbReference>
<feature type="domain" description="OmpR/PhoB-type" evidence="11">
    <location>
        <begin position="133"/>
        <end position="232"/>
    </location>
</feature>
<keyword evidence="5 9" id="KW-0238">DNA-binding</keyword>
<dbReference type="GO" id="GO:0032993">
    <property type="term" value="C:protein-DNA complex"/>
    <property type="evidence" value="ECO:0007669"/>
    <property type="project" value="TreeGrafter"/>
</dbReference>
<gene>
    <name evidence="12" type="ORF">GFC01_09045</name>
</gene>
<dbReference type="PANTHER" id="PTHR48111">
    <property type="entry name" value="REGULATOR OF RPOS"/>
    <property type="match status" value="1"/>
</dbReference>
<dbReference type="FunFam" id="3.40.50.2300:FF:000001">
    <property type="entry name" value="DNA-binding response regulator PhoB"/>
    <property type="match status" value="1"/>
</dbReference>
<proteinExistence type="predicted"/>
<dbReference type="InterPro" id="IPR001789">
    <property type="entry name" value="Sig_transdc_resp-reg_receiver"/>
</dbReference>
<feature type="modified residue" description="4-aspartylphosphate" evidence="8">
    <location>
        <position position="52"/>
    </location>
</feature>
<evidence type="ECO:0000256" key="1">
    <source>
        <dbReference type="ARBA" id="ARBA00018672"/>
    </source>
</evidence>
<evidence type="ECO:0000256" key="4">
    <source>
        <dbReference type="ARBA" id="ARBA00023015"/>
    </source>
</evidence>
<dbReference type="SMART" id="SM00862">
    <property type="entry name" value="Trans_reg_C"/>
    <property type="match status" value="1"/>
</dbReference>
<dbReference type="Pfam" id="PF00486">
    <property type="entry name" value="Trans_reg_C"/>
    <property type="match status" value="1"/>
</dbReference>
<keyword evidence="2 8" id="KW-0597">Phosphoprotein</keyword>
<feature type="domain" description="Response regulatory" evidence="10">
    <location>
        <begin position="3"/>
        <end position="119"/>
    </location>
</feature>
<dbReference type="Gene3D" id="6.10.250.690">
    <property type="match status" value="1"/>
</dbReference>
<dbReference type="Pfam" id="PF00072">
    <property type="entry name" value="Response_reg"/>
    <property type="match status" value="1"/>
</dbReference>
<comment type="function">
    <text evidence="7">May play the central regulatory role in sporulation. It may be an element of the effector pathway responsible for the activation of sporulation genes in response to nutritional stress. Spo0A may act in concert with spo0H (a sigma factor) to control the expression of some genes that are critical to the sporulation process.</text>
</comment>
<dbReference type="RefSeq" id="WP_341473866.1">
    <property type="nucleotide sequence ID" value="NZ_WHYR01000021.1"/>
</dbReference>
<evidence type="ECO:0000259" key="10">
    <source>
        <dbReference type="PROSITE" id="PS50110"/>
    </source>
</evidence>
<evidence type="ECO:0000313" key="13">
    <source>
        <dbReference type="Proteomes" id="UP000441717"/>
    </source>
</evidence>
<evidence type="ECO:0000313" key="12">
    <source>
        <dbReference type="EMBL" id="MQL52407.1"/>
    </source>
</evidence>
<dbReference type="InterPro" id="IPR039420">
    <property type="entry name" value="WalR-like"/>
</dbReference>
<organism evidence="12 13">
    <name type="scientific">Desulfofundulus thermobenzoicus</name>
    <dbReference type="NCBI Taxonomy" id="29376"/>
    <lineage>
        <taxon>Bacteria</taxon>
        <taxon>Bacillati</taxon>
        <taxon>Bacillota</taxon>
        <taxon>Clostridia</taxon>
        <taxon>Eubacteriales</taxon>
        <taxon>Peptococcaceae</taxon>
        <taxon>Desulfofundulus</taxon>
    </lineage>
</organism>
<keyword evidence="13" id="KW-1185">Reference proteome</keyword>
<dbReference type="SMART" id="SM00448">
    <property type="entry name" value="REC"/>
    <property type="match status" value="1"/>
</dbReference>
<evidence type="ECO:0000256" key="2">
    <source>
        <dbReference type="ARBA" id="ARBA00022553"/>
    </source>
</evidence>
<dbReference type="GO" id="GO:0006355">
    <property type="term" value="P:regulation of DNA-templated transcription"/>
    <property type="evidence" value="ECO:0007669"/>
    <property type="project" value="InterPro"/>
</dbReference>
<dbReference type="SUPFAM" id="SSF52172">
    <property type="entry name" value="CheY-like"/>
    <property type="match status" value="1"/>
</dbReference>
<evidence type="ECO:0000256" key="5">
    <source>
        <dbReference type="ARBA" id="ARBA00023125"/>
    </source>
</evidence>
<comment type="caution">
    <text evidence="12">The sequence shown here is derived from an EMBL/GenBank/DDBJ whole genome shotgun (WGS) entry which is preliminary data.</text>
</comment>
<evidence type="ECO:0000256" key="8">
    <source>
        <dbReference type="PROSITE-ProRule" id="PRU00169"/>
    </source>
</evidence>
<dbReference type="InterPro" id="IPR036388">
    <property type="entry name" value="WH-like_DNA-bd_sf"/>
</dbReference>
<dbReference type="EMBL" id="WHYR01000021">
    <property type="protein sequence ID" value="MQL52407.1"/>
    <property type="molecule type" value="Genomic_DNA"/>
</dbReference>
<dbReference type="Gene3D" id="1.10.10.10">
    <property type="entry name" value="Winged helix-like DNA-binding domain superfamily/Winged helix DNA-binding domain"/>
    <property type="match status" value="1"/>
</dbReference>
<protein>
    <recommendedName>
        <fullName evidence="1">Stage 0 sporulation protein A homolog</fullName>
    </recommendedName>
</protein>
<dbReference type="InterPro" id="IPR016032">
    <property type="entry name" value="Sig_transdc_resp-reg_C-effctor"/>
</dbReference>
<keyword evidence="3" id="KW-0902">Two-component regulatory system</keyword>
<accession>A0A6N7ISH8</accession>
<evidence type="ECO:0000256" key="3">
    <source>
        <dbReference type="ARBA" id="ARBA00023012"/>
    </source>
</evidence>
<evidence type="ECO:0000256" key="6">
    <source>
        <dbReference type="ARBA" id="ARBA00023163"/>
    </source>
</evidence>
<dbReference type="Proteomes" id="UP000441717">
    <property type="component" value="Unassembled WGS sequence"/>
</dbReference>
<sequence>MPDILVVDDEASIVELIRYTLEGEGYRVFAAEDGQAALRLAFEVNPDLIILDIMLPGKDGFEVCQSLRSDVRTNNIPVLILSARGDVVDRVLGLELGADDYITKPFSPRELAARVKANLRRQKQNKTGSGESIREIRHDQLVIRPEKYEAVINGEKISLSPKEFEILLLLASHPGRVFSRDALLERIWGLDSVRETRTVDVHIRYLRQKIEPDPGNPRYIETVRGVGYRFKEKP</sequence>
<dbReference type="FunFam" id="1.10.10.10:FF:000018">
    <property type="entry name" value="DNA-binding response regulator ResD"/>
    <property type="match status" value="1"/>
</dbReference>
<dbReference type="GO" id="GO:0000976">
    <property type="term" value="F:transcription cis-regulatory region binding"/>
    <property type="evidence" value="ECO:0007669"/>
    <property type="project" value="TreeGrafter"/>
</dbReference>
<keyword evidence="4" id="KW-0805">Transcription regulation</keyword>
<keyword evidence="6" id="KW-0804">Transcription</keyword>
<feature type="DNA-binding region" description="OmpR/PhoB-type" evidence="9">
    <location>
        <begin position="133"/>
        <end position="232"/>
    </location>
</feature>
<reference evidence="12 13" key="1">
    <citation type="submission" date="2019-10" db="EMBL/GenBank/DDBJ databases">
        <title>Comparative genomics of sulfur disproportionating microorganisms.</title>
        <authorList>
            <person name="Ward L.M."/>
            <person name="Bertran E."/>
            <person name="Johnston D."/>
        </authorList>
    </citation>
    <scope>NUCLEOTIDE SEQUENCE [LARGE SCALE GENOMIC DNA]</scope>
    <source>
        <strain evidence="12 13">DSM 14055</strain>
    </source>
</reference>
<dbReference type="PANTHER" id="PTHR48111:SF40">
    <property type="entry name" value="PHOSPHATE REGULON TRANSCRIPTIONAL REGULATORY PROTEIN PHOB"/>
    <property type="match status" value="1"/>
</dbReference>
<evidence type="ECO:0000256" key="9">
    <source>
        <dbReference type="PROSITE-ProRule" id="PRU01091"/>
    </source>
</evidence>
<dbReference type="Gene3D" id="3.40.50.2300">
    <property type="match status" value="1"/>
</dbReference>
<dbReference type="AlphaFoldDB" id="A0A6N7ISH8"/>
<evidence type="ECO:0000256" key="7">
    <source>
        <dbReference type="ARBA" id="ARBA00024867"/>
    </source>
</evidence>
<name>A0A6N7ISH8_9FIRM</name>
<dbReference type="PROSITE" id="PS51755">
    <property type="entry name" value="OMPR_PHOB"/>
    <property type="match status" value="1"/>
</dbReference>
<dbReference type="GO" id="GO:0005829">
    <property type="term" value="C:cytosol"/>
    <property type="evidence" value="ECO:0007669"/>
    <property type="project" value="TreeGrafter"/>
</dbReference>
<dbReference type="PROSITE" id="PS50110">
    <property type="entry name" value="RESPONSE_REGULATORY"/>
    <property type="match status" value="1"/>
</dbReference>
<dbReference type="SUPFAM" id="SSF46894">
    <property type="entry name" value="C-terminal effector domain of the bipartite response regulators"/>
    <property type="match status" value="1"/>
</dbReference>